<evidence type="ECO:0000313" key="2">
    <source>
        <dbReference type="EMBL" id="MFC0046891.1"/>
    </source>
</evidence>
<accession>A0ABV6B7P1</accession>
<feature type="transmembrane region" description="Helical" evidence="1">
    <location>
        <begin position="7"/>
        <end position="32"/>
    </location>
</feature>
<proteinExistence type="predicted"/>
<gene>
    <name evidence="2" type="ORF">ACFFJP_01145</name>
</gene>
<organism evidence="2 3">
    <name type="scientific">Rheinheimera tilapiae</name>
    <dbReference type="NCBI Taxonomy" id="875043"/>
    <lineage>
        <taxon>Bacteria</taxon>
        <taxon>Pseudomonadati</taxon>
        <taxon>Pseudomonadota</taxon>
        <taxon>Gammaproteobacteria</taxon>
        <taxon>Chromatiales</taxon>
        <taxon>Chromatiaceae</taxon>
        <taxon>Rheinheimera</taxon>
    </lineage>
</organism>
<protein>
    <submittedName>
        <fullName evidence="2">Uncharacterized protein</fullName>
    </submittedName>
</protein>
<dbReference type="RefSeq" id="WP_377239561.1">
    <property type="nucleotide sequence ID" value="NZ_JBHLXP010000001.1"/>
</dbReference>
<sequence length="139" mass="15221">MFSWVRILLIVTAIAGVVYILPFIWFFLLIALGPDLCANQIYQEVYSADRTLKAVVFQRDCGATTGFSTQVSVLPAGETLGNDVAGNLYIANGRPADSRLLLQWTSQRSMLIQGHVTDAIKQETMIEGVAVSYIQAVGH</sequence>
<keyword evidence="1" id="KW-0472">Membrane</keyword>
<evidence type="ECO:0000313" key="3">
    <source>
        <dbReference type="Proteomes" id="UP001589813"/>
    </source>
</evidence>
<comment type="caution">
    <text evidence="2">The sequence shown here is derived from an EMBL/GenBank/DDBJ whole genome shotgun (WGS) entry which is preliminary data.</text>
</comment>
<dbReference type="Proteomes" id="UP001589813">
    <property type="component" value="Unassembled WGS sequence"/>
</dbReference>
<keyword evidence="1" id="KW-0812">Transmembrane</keyword>
<keyword evidence="3" id="KW-1185">Reference proteome</keyword>
<name>A0ABV6B7P1_9GAMM</name>
<keyword evidence="1" id="KW-1133">Transmembrane helix</keyword>
<evidence type="ECO:0000256" key="1">
    <source>
        <dbReference type="SAM" id="Phobius"/>
    </source>
</evidence>
<reference evidence="2 3" key="1">
    <citation type="submission" date="2024-09" db="EMBL/GenBank/DDBJ databases">
        <authorList>
            <person name="Sun Q."/>
            <person name="Mori K."/>
        </authorList>
    </citation>
    <scope>NUCLEOTIDE SEQUENCE [LARGE SCALE GENOMIC DNA]</scope>
    <source>
        <strain evidence="2 3">KCTC 23315</strain>
    </source>
</reference>
<dbReference type="EMBL" id="JBHLXP010000001">
    <property type="protein sequence ID" value="MFC0046891.1"/>
    <property type="molecule type" value="Genomic_DNA"/>
</dbReference>